<evidence type="ECO:0000313" key="2">
    <source>
        <dbReference type="EMBL" id="ABE36440.1"/>
    </source>
</evidence>
<evidence type="ECO:0000313" key="3">
    <source>
        <dbReference type="Proteomes" id="UP000001817"/>
    </source>
</evidence>
<gene>
    <name evidence="2" type="ORF">Bxe_C0540</name>
</gene>
<evidence type="ECO:0000256" key="1">
    <source>
        <dbReference type="SAM" id="MobiDB-lite"/>
    </source>
</evidence>
<dbReference type="AlphaFoldDB" id="Q13HJ9"/>
<protein>
    <submittedName>
        <fullName evidence="2">Uncharacterized protein</fullName>
    </submittedName>
</protein>
<organism evidence="2 3">
    <name type="scientific">Paraburkholderia xenovorans (strain LB400)</name>
    <dbReference type="NCBI Taxonomy" id="266265"/>
    <lineage>
        <taxon>Bacteria</taxon>
        <taxon>Pseudomonadati</taxon>
        <taxon>Pseudomonadota</taxon>
        <taxon>Betaproteobacteria</taxon>
        <taxon>Burkholderiales</taxon>
        <taxon>Burkholderiaceae</taxon>
        <taxon>Paraburkholderia</taxon>
    </lineage>
</organism>
<name>Q13HJ9_PARXL</name>
<proteinExistence type="predicted"/>
<sequence length="174" mass="18776">MRPAAILTGKLDVLFGTRPDCLTASCTDDSPYDARNGPECRYGPVPRRFNRDDGATSRRNALHLRAVAMPSYLLTLASTLAGIRGAATRAHNTPGAHGSPRRDTPASSPLRGGTRIAQRQQSLLDVGKPGIGDLSVKLHRLNQKLNVDVLAFRSEIVELREYSLVGIGVHGRSL</sequence>
<feature type="region of interest" description="Disordered" evidence="1">
    <location>
        <begin position="89"/>
        <end position="112"/>
    </location>
</feature>
<dbReference type="KEGG" id="bxe:Bxe_C0540"/>
<keyword evidence="3" id="KW-1185">Reference proteome</keyword>
<dbReference type="Proteomes" id="UP000001817">
    <property type="component" value="Chromosome 3"/>
</dbReference>
<accession>Q13HJ9</accession>
<dbReference type="EMBL" id="CP000272">
    <property type="protein sequence ID" value="ABE36440.1"/>
    <property type="molecule type" value="Genomic_DNA"/>
</dbReference>
<reference evidence="2 3" key="1">
    <citation type="journal article" date="2006" name="Proc. Natl. Acad. Sci. U.S.A.">
        <title>Burkholderia xenovorans LB400 harbors a multi-replicon, 9.73-Mbp genome shaped for versatility.</title>
        <authorList>
            <person name="Chain P.S."/>
            <person name="Denef V.J."/>
            <person name="Konstantinidis K.T."/>
            <person name="Vergez L.M."/>
            <person name="Agullo L."/>
            <person name="Reyes V.L."/>
            <person name="Hauser L."/>
            <person name="Cordova M."/>
            <person name="Gomez L."/>
            <person name="Gonzalez M."/>
            <person name="Land M."/>
            <person name="Lao V."/>
            <person name="Larimer F."/>
            <person name="LiPuma J.J."/>
            <person name="Mahenthiralingam E."/>
            <person name="Malfatti S.A."/>
            <person name="Marx C.J."/>
            <person name="Parnell J.J."/>
            <person name="Ramette A."/>
            <person name="Richardson P."/>
            <person name="Seeger M."/>
            <person name="Smith D."/>
            <person name="Spilker T."/>
            <person name="Sul W.J."/>
            <person name="Tsoi T.V."/>
            <person name="Ulrich L.E."/>
            <person name="Zhulin I.B."/>
            <person name="Tiedje J.M."/>
        </authorList>
    </citation>
    <scope>NUCLEOTIDE SEQUENCE [LARGE SCALE GENOMIC DNA]</scope>
    <source>
        <strain evidence="2 3">LB400</strain>
    </source>
</reference>